<reference evidence="1 2" key="2">
    <citation type="journal article" date="2011" name="Stand. Genomic Sci.">
        <title>Complete genome sequence of Ferroglobus placidus AEDII12DO.</title>
        <authorList>
            <person name="Anderson I."/>
            <person name="Risso C."/>
            <person name="Holmes D."/>
            <person name="Lucas S."/>
            <person name="Copeland A."/>
            <person name="Lapidus A."/>
            <person name="Cheng J.F."/>
            <person name="Bruce D."/>
            <person name="Goodwin L."/>
            <person name="Pitluck S."/>
            <person name="Saunders E."/>
            <person name="Brettin T."/>
            <person name="Detter J.C."/>
            <person name="Han C."/>
            <person name="Tapia R."/>
            <person name="Larimer F."/>
            <person name="Land M."/>
            <person name="Hauser L."/>
            <person name="Woyke T."/>
            <person name="Lovley D."/>
            <person name="Kyrpides N."/>
            <person name="Ivanova N."/>
        </authorList>
    </citation>
    <scope>NUCLEOTIDE SEQUENCE [LARGE SCALE GENOMIC DNA]</scope>
    <source>
        <strain evidence="2">DSM 10642 / AEDII12DO</strain>
    </source>
</reference>
<name>D3S1D2_FERPA</name>
<evidence type="ECO:0000313" key="1">
    <source>
        <dbReference type="EMBL" id="ADC66396.1"/>
    </source>
</evidence>
<dbReference type="AlphaFoldDB" id="D3S1D2"/>
<protein>
    <recommendedName>
        <fullName evidence="3">Metal-binding protein-like protein</fullName>
    </recommendedName>
</protein>
<dbReference type="GeneID" id="8779811"/>
<dbReference type="Pfam" id="PF10050">
    <property type="entry name" value="DUF2284"/>
    <property type="match status" value="1"/>
</dbReference>
<evidence type="ECO:0008006" key="3">
    <source>
        <dbReference type="Google" id="ProtNLM"/>
    </source>
</evidence>
<dbReference type="eggNOG" id="arCOG04361">
    <property type="taxonomic scope" value="Archaea"/>
</dbReference>
<dbReference type="HOGENOM" id="CLU_097790_1_0_2"/>
<dbReference type="EMBL" id="CP001899">
    <property type="protein sequence ID" value="ADC66396.1"/>
    <property type="molecule type" value="Genomic_DNA"/>
</dbReference>
<dbReference type="InterPro" id="IPR019271">
    <property type="entry name" value="DUF2284_metal-binding"/>
</dbReference>
<accession>D3S1D2</accession>
<dbReference type="RefSeq" id="WP_012966733.1">
    <property type="nucleotide sequence ID" value="NC_013849.1"/>
</dbReference>
<evidence type="ECO:0000313" key="2">
    <source>
        <dbReference type="Proteomes" id="UP000002613"/>
    </source>
</evidence>
<dbReference type="Proteomes" id="UP000002613">
    <property type="component" value="Chromosome"/>
</dbReference>
<dbReference type="KEGG" id="fpl:Ferp_2272"/>
<sequence length="155" mass="18200">MIEELKKFFSEFEAEVIEFNPKNAKIDRRARWKCKFGCSYYGKRFSCPPNVPEDYEEFVRSYKKGYAILLRFNNYFEDKRKAQEKLVEFERSLLNRYPLAFVLFPGGCDLCNECSYPDCKRQEDVRPTLSSVGLTVEQFGVKVGDNRSVAILLLE</sequence>
<gene>
    <name evidence="1" type="ordered locus">Ferp_2272</name>
</gene>
<keyword evidence="2" id="KW-1185">Reference proteome</keyword>
<dbReference type="STRING" id="589924.Ferp_2272"/>
<proteinExistence type="predicted"/>
<reference evidence="2" key="1">
    <citation type="submission" date="2010-02" db="EMBL/GenBank/DDBJ databases">
        <title>Complete sequence of Ferroglobus placidus DSM 10642.</title>
        <authorList>
            <consortium name="US DOE Joint Genome Institute"/>
            <person name="Lucas S."/>
            <person name="Copeland A."/>
            <person name="Lapidus A."/>
            <person name="Cheng J.-F."/>
            <person name="Bruce D."/>
            <person name="Goodwin L."/>
            <person name="Pitluck S."/>
            <person name="Saunders E."/>
            <person name="Brettin T."/>
            <person name="Detter J.C."/>
            <person name="Han C."/>
            <person name="Tapia R."/>
            <person name="Larimer F."/>
            <person name="Land M."/>
            <person name="Hauser L."/>
            <person name="Kyrpides N."/>
            <person name="Ivanova N."/>
            <person name="Holmes D."/>
            <person name="Lovley D."/>
            <person name="Kyrpides N."/>
            <person name="Anderson I.J."/>
            <person name="Woyke T."/>
        </authorList>
    </citation>
    <scope>NUCLEOTIDE SEQUENCE [LARGE SCALE GENOMIC DNA]</scope>
    <source>
        <strain evidence="2">DSM 10642 / AEDII12DO</strain>
    </source>
</reference>
<organism evidence="1 2">
    <name type="scientific">Ferroglobus placidus (strain DSM 10642 / AEDII12DO)</name>
    <dbReference type="NCBI Taxonomy" id="589924"/>
    <lineage>
        <taxon>Archaea</taxon>
        <taxon>Methanobacteriati</taxon>
        <taxon>Methanobacteriota</taxon>
        <taxon>Archaeoglobi</taxon>
        <taxon>Archaeoglobales</taxon>
        <taxon>Archaeoglobaceae</taxon>
        <taxon>Ferroglobus</taxon>
    </lineage>
</organism>
<dbReference type="PaxDb" id="589924-Ferp_2272"/>
<dbReference type="OrthoDB" id="73362at2157"/>